<feature type="transmembrane region" description="Helical" evidence="1">
    <location>
        <begin position="48"/>
        <end position="65"/>
    </location>
</feature>
<dbReference type="Proteomes" id="UP000005013">
    <property type="component" value="Chromosome"/>
</dbReference>
<dbReference type="Pfam" id="PF04956">
    <property type="entry name" value="TrbC"/>
    <property type="match status" value="1"/>
</dbReference>
<organism evidence="2 3">
    <name type="scientific">Helicobacter cetorum (strain ATCC BAA-540 / CCUG 52418 / MIT 99-5656)</name>
    <dbReference type="NCBI Taxonomy" id="1163745"/>
    <lineage>
        <taxon>Bacteria</taxon>
        <taxon>Pseudomonadati</taxon>
        <taxon>Campylobacterota</taxon>
        <taxon>Epsilonproteobacteria</taxon>
        <taxon>Campylobacterales</taxon>
        <taxon>Helicobacteraceae</taxon>
        <taxon>Helicobacter</taxon>
    </lineage>
</organism>
<dbReference type="InterPro" id="IPR007039">
    <property type="entry name" value="TrbC/VirB2"/>
</dbReference>
<dbReference type="OrthoDB" id="5326451at2"/>
<evidence type="ECO:0000256" key="1">
    <source>
        <dbReference type="SAM" id="Phobius"/>
    </source>
</evidence>
<name>I0EUF7_HELCM</name>
<reference evidence="2 3" key="1">
    <citation type="journal article" date="2013" name="PLoS ONE">
        <title>Sequence Divergence and Conservation in Genomes ofHelicobacter cetorum Strains from a Dolphin and a Whale.</title>
        <authorList>
            <person name="Kersulyte D."/>
            <person name="Rossi M."/>
            <person name="Berg D.E."/>
        </authorList>
    </citation>
    <scope>NUCLEOTIDE SEQUENCE [LARGE SCALE GENOMIC DNA]</scope>
    <source>
        <strain evidence="2 3">MIT 99-5656</strain>
    </source>
</reference>
<evidence type="ECO:0008006" key="4">
    <source>
        <dbReference type="Google" id="ProtNLM"/>
    </source>
</evidence>
<protein>
    <recommendedName>
        <fullName evidence="4">VirB2 type IV secretion protein</fullName>
    </recommendedName>
</protein>
<dbReference type="PATRIC" id="fig|1163745.3.peg.1686"/>
<gene>
    <name evidence="2" type="ordered locus">HCD_07960</name>
</gene>
<keyword evidence="1" id="KW-1133">Transmembrane helix</keyword>
<keyword evidence="1" id="KW-0812">Transmembrane</keyword>
<dbReference type="KEGG" id="hcm:HCD_07960"/>
<keyword evidence="1" id="KW-0472">Membrane</keyword>
<dbReference type="AlphaFoldDB" id="I0EUF7"/>
<feature type="transmembrane region" description="Helical" evidence="1">
    <location>
        <begin position="74"/>
        <end position="94"/>
    </location>
</feature>
<dbReference type="RefSeq" id="WP_014660047.1">
    <property type="nucleotide sequence ID" value="NC_017735.1"/>
</dbReference>
<sequence>MKYKGLKEKALVFVLLTIPNWLLANGGGSNQQWKNTLNKIIDFVSSDFMKVIGTIIVICIGFYVLKNLDRLGEIVWKVLGVVLAIIAIINARSISNFFFGS</sequence>
<evidence type="ECO:0000313" key="2">
    <source>
        <dbReference type="EMBL" id="AFI06576.1"/>
    </source>
</evidence>
<dbReference type="EMBL" id="CP003481">
    <property type="protein sequence ID" value="AFI06576.1"/>
    <property type="molecule type" value="Genomic_DNA"/>
</dbReference>
<proteinExistence type="predicted"/>
<dbReference type="STRING" id="1163745.HCD_07960"/>
<keyword evidence="3" id="KW-1185">Reference proteome</keyword>
<dbReference type="HOGENOM" id="CLU_180689_0_0_7"/>
<evidence type="ECO:0000313" key="3">
    <source>
        <dbReference type="Proteomes" id="UP000005013"/>
    </source>
</evidence>
<accession>I0EUF7</accession>